<sequence>MLVDDLPPLYRTAAHARASPEAAELRRAAARGALVRLHQGVFTPSDDWARLDAVARHRLRLRAVLPRLAGRVVVSHESAAALHGLPLEGRGPTEVHVTDPARTGGRRSAGVVTHCGPLPEGSVVEVDGQRVTSMLRTCVDLALRGRLRSSVPVLDAALRTGLVDEEGLLAELEASGRVHGARAARAAVLFADGRAQLPGESLTRVVLRELGAPAPILQQEFRDAEGRVGFVDFWFGEQRVVLEFDGDAKYTEARYRGGRSAERVALDERKRERRLLRLPEVREVVRTDWAEVHAPRRLALALRGAGVPLLHS</sequence>
<accession>A0ABP8E0A0</accession>
<dbReference type="EMBL" id="BAABAU010000001">
    <property type="protein sequence ID" value="GAA4265649.1"/>
    <property type="molecule type" value="Genomic_DNA"/>
</dbReference>
<dbReference type="Proteomes" id="UP001501594">
    <property type="component" value="Unassembled WGS sequence"/>
</dbReference>
<gene>
    <name evidence="1" type="ORF">GCM10022256_12610</name>
</gene>
<protein>
    <recommendedName>
        <fullName evidence="3">Transcriptional regulator, AbiEi antitoxin, Type IV TA system</fullName>
    </recommendedName>
</protein>
<organism evidence="1 2">
    <name type="scientific">Frondihabitans peucedani</name>
    <dbReference type="NCBI Taxonomy" id="598626"/>
    <lineage>
        <taxon>Bacteria</taxon>
        <taxon>Bacillati</taxon>
        <taxon>Actinomycetota</taxon>
        <taxon>Actinomycetes</taxon>
        <taxon>Micrococcales</taxon>
        <taxon>Microbacteriaceae</taxon>
        <taxon>Frondihabitans</taxon>
    </lineage>
</organism>
<dbReference type="RefSeq" id="WP_344794186.1">
    <property type="nucleotide sequence ID" value="NZ_BAABAU010000001.1"/>
</dbReference>
<keyword evidence="2" id="KW-1185">Reference proteome</keyword>
<evidence type="ECO:0008006" key="3">
    <source>
        <dbReference type="Google" id="ProtNLM"/>
    </source>
</evidence>
<name>A0ABP8E0A0_9MICO</name>
<evidence type="ECO:0000313" key="1">
    <source>
        <dbReference type="EMBL" id="GAA4265649.1"/>
    </source>
</evidence>
<evidence type="ECO:0000313" key="2">
    <source>
        <dbReference type="Proteomes" id="UP001501594"/>
    </source>
</evidence>
<comment type="caution">
    <text evidence="1">The sequence shown here is derived from an EMBL/GenBank/DDBJ whole genome shotgun (WGS) entry which is preliminary data.</text>
</comment>
<reference evidence="2" key="1">
    <citation type="journal article" date="2019" name="Int. J. Syst. Evol. Microbiol.">
        <title>The Global Catalogue of Microorganisms (GCM) 10K type strain sequencing project: providing services to taxonomists for standard genome sequencing and annotation.</title>
        <authorList>
            <consortium name="The Broad Institute Genomics Platform"/>
            <consortium name="The Broad Institute Genome Sequencing Center for Infectious Disease"/>
            <person name="Wu L."/>
            <person name="Ma J."/>
        </authorList>
    </citation>
    <scope>NUCLEOTIDE SEQUENCE [LARGE SCALE GENOMIC DNA]</scope>
    <source>
        <strain evidence="2">JCM 17442</strain>
    </source>
</reference>
<proteinExistence type="predicted"/>